<sequence>MTTSLKLDKKSKNDIGEYPLYIRIRGRNSNGKYSESSIYSGVDLSEKHFRKGGLSPRTPNYTDKQRIINGILDDLQRIISESIEDGFEPNPKFIKREFEERKKFRELKTPQIQSFWKSFDEYIDTKKNTSYGYRKTITTLVNHLKEFEEYIGRKISFEYVVLKTILFQSEFNDYMWNQKNISNSYLNKLYDNLSGFLYFSHQMGYINRKPRLKLESTIEKDEKVYLRTEEVIKLFNSKKWDYDETKEQELRKNPHIIIIEEPLKGTRSKEFGGVLKVTNWELVKYIFLFQNSIGCRIGDIPHFKLSNMDFDPKTQIFSWVQQKTNKKVSVPLNDIGGFIFRKFSSGKSKTQTLFPKISQQKFNKQLKYLLKDLGFNRMITKPKMIGSKVVDTEEKPLWELISSHGGRRGFVKNSIDLGNMDYQTIMKLSGHKTFSEFSKYISVTTTDTLKIRGLYKSDKKTQEDKFEQFKKEFSKLSEENKDVILGVMRGFNNSY</sequence>
<dbReference type="Gene3D" id="1.10.443.10">
    <property type="entry name" value="Intergrase catalytic core"/>
    <property type="match status" value="1"/>
</dbReference>
<dbReference type="GO" id="GO:0006310">
    <property type="term" value="P:DNA recombination"/>
    <property type="evidence" value="ECO:0007669"/>
    <property type="project" value="UniProtKB-KW"/>
</dbReference>
<dbReference type="InterPro" id="IPR011010">
    <property type="entry name" value="DNA_brk_join_enz"/>
</dbReference>
<evidence type="ECO:0000313" key="4">
    <source>
        <dbReference type="EMBL" id="QII43813.1"/>
    </source>
</evidence>
<evidence type="ECO:0000313" key="5">
    <source>
        <dbReference type="Proteomes" id="UP000502928"/>
    </source>
</evidence>
<accession>A0A6G7IYY1</accession>
<dbReference type="Proteomes" id="UP000502928">
    <property type="component" value="Chromosome"/>
</dbReference>
<evidence type="ECO:0000256" key="2">
    <source>
        <dbReference type="ARBA" id="ARBA00023172"/>
    </source>
</evidence>
<dbReference type="Gene3D" id="1.10.150.130">
    <property type="match status" value="1"/>
</dbReference>
<protein>
    <submittedName>
        <fullName evidence="4">Tyrosine-type recombinase/integrase</fullName>
    </submittedName>
</protein>
<dbReference type="AlphaFoldDB" id="A0A6G7IYY1"/>
<dbReference type="KEGG" id="mut:GVT53_03695"/>
<feature type="domain" description="Tyr recombinase" evidence="3">
    <location>
        <begin position="252"/>
        <end position="456"/>
    </location>
</feature>
<dbReference type="Pfam" id="PF00589">
    <property type="entry name" value="Phage_integrase"/>
    <property type="match status" value="1"/>
</dbReference>
<reference evidence="4 5" key="1">
    <citation type="submission" date="2020-02" db="EMBL/GenBank/DDBJ databases">
        <title>Complete genome of Muricauda sp. 501str8.</title>
        <authorList>
            <person name="Dong B."/>
            <person name="Zhu S."/>
            <person name="Yang J."/>
            <person name="Chen J."/>
        </authorList>
    </citation>
    <scope>NUCLEOTIDE SEQUENCE [LARGE SCALE GENOMIC DNA]</scope>
    <source>
        <strain evidence="4 5">501str8</strain>
    </source>
</reference>
<evidence type="ECO:0000259" key="3">
    <source>
        <dbReference type="PROSITE" id="PS51898"/>
    </source>
</evidence>
<evidence type="ECO:0000256" key="1">
    <source>
        <dbReference type="ARBA" id="ARBA00023125"/>
    </source>
</evidence>
<dbReference type="SUPFAM" id="SSF56349">
    <property type="entry name" value="DNA breaking-rejoining enzymes"/>
    <property type="match status" value="1"/>
</dbReference>
<gene>
    <name evidence="4" type="ORF">GVT53_03695</name>
</gene>
<dbReference type="InterPro" id="IPR050090">
    <property type="entry name" value="Tyrosine_recombinase_XerCD"/>
</dbReference>
<dbReference type="PANTHER" id="PTHR30349">
    <property type="entry name" value="PHAGE INTEGRASE-RELATED"/>
    <property type="match status" value="1"/>
</dbReference>
<proteinExistence type="predicted"/>
<dbReference type="RefSeq" id="WP_166247475.1">
    <property type="nucleotide sequence ID" value="NZ_CP049616.1"/>
</dbReference>
<organism evidence="4 5">
    <name type="scientific">Flagellimonas oceani</name>
    <dbReference type="NCBI Taxonomy" id="2698672"/>
    <lineage>
        <taxon>Bacteria</taxon>
        <taxon>Pseudomonadati</taxon>
        <taxon>Bacteroidota</taxon>
        <taxon>Flavobacteriia</taxon>
        <taxon>Flavobacteriales</taxon>
        <taxon>Flavobacteriaceae</taxon>
        <taxon>Flagellimonas</taxon>
    </lineage>
</organism>
<dbReference type="InterPro" id="IPR002104">
    <property type="entry name" value="Integrase_catalytic"/>
</dbReference>
<dbReference type="EMBL" id="CP049616">
    <property type="protein sequence ID" value="QII43813.1"/>
    <property type="molecule type" value="Genomic_DNA"/>
</dbReference>
<dbReference type="PROSITE" id="PS51898">
    <property type="entry name" value="TYR_RECOMBINASE"/>
    <property type="match status" value="1"/>
</dbReference>
<dbReference type="InterPro" id="IPR013762">
    <property type="entry name" value="Integrase-like_cat_sf"/>
</dbReference>
<dbReference type="GO" id="GO:0015074">
    <property type="term" value="P:DNA integration"/>
    <property type="evidence" value="ECO:0007669"/>
    <property type="project" value="InterPro"/>
</dbReference>
<dbReference type="GO" id="GO:0003677">
    <property type="term" value="F:DNA binding"/>
    <property type="evidence" value="ECO:0007669"/>
    <property type="project" value="UniProtKB-KW"/>
</dbReference>
<keyword evidence="1" id="KW-0238">DNA-binding</keyword>
<keyword evidence="5" id="KW-1185">Reference proteome</keyword>
<dbReference type="InterPro" id="IPR010998">
    <property type="entry name" value="Integrase_recombinase_N"/>
</dbReference>
<keyword evidence="2" id="KW-0233">DNA recombination</keyword>
<name>A0A6G7IYY1_9FLAO</name>